<evidence type="ECO:0000313" key="1">
    <source>
        <dbReference type="EMBL" id="MFL1732342.1"/>
    </source>
</evidence>
<gene>
    <name evidence="1" type="ORF">ACJHVH_04940</name>
</gene>
<name>A0ABW8UA33_9GAMM</name>
<evidence type="ECO:0008006" key="3">
    <source>
        <dbReference type="Google" id="ProtNLM"/>
    </source>
</evidence>
<evidence type="ECO:0000313" key="2">
    <source>
        <dbReference type="Proteomes" id="UP001624684"/>
    </source>
</evidence>
<dbReference type="RefSeq" id="WP_407068993.1">
    <property type="nucleotide sequence ID" value="NZ_JBJJXE010000006.1"/>
</dbReference>
<comment type="caution">
    <text evidence="1">The sequence shown here is derived from an EMBL/GenBank/DDBJ whole genome shotgun (WGS) entry which is preliminary data.</text>
</comment>
<protein>
    <recommendedName>
        <fullName evidence="3">Bacteriocin</fullName>
    </recommendedName>
</protein>
<reference evidence="1 2" key="1">
    <citation type="submission" date="2024-11" db="EMBL/GenBank/DDBJ databases">
        <title>First Report of Moraxella oculi in Brazil in an Infectious Bovine Keratoconjunctivitis Outbreak.</title>
        <authorList>
            <person name="Carvalho C.V."/>
            <person name="Domingues R."/>
            <person name="Coutinho C."/>
            <person name="Honorio N.T.B.S."/>
            <person name="Faza D.R.L.R."/>
            <person name="Carvalho W.A."/>
            <person name="Machado A.B.F."/>
            <person name="Martins M.F."/>
            <person name="Gaspar E.B."/>
        </authorList>
    </citation>
    <scope>NUCLEOTIDE SEQUENCE [LARGE SCALE GENOMIC DNA]</scope>
    <source>
        <strain evidence="1 2">2117LE</strain>
    </source>
</reference>
<dbReference type="Proteomes" id="UP001624684">
    <property type="component" value="Unassembled WGS sequence"/>
</dbReference>
<dbReference type="EMBL" id="JBJJXE010000006">
    <property type="protein sequence ID" value="MFL1732342.1"/>
    <property type="molecule type" value="Genomic_DNA"/>
</dbReference>
<proteinExistence type="predicted"/>
<keyword evidence="2" id="KW-1185">Reference proteome</keyword>
<sequence>MCELSLNEIGMVSGGVHDDKGGGGLGSSLSLGMAGSMGGWSVRWCSKLWGWHIGWQQRI</sequence>
<organism evidence="1 2">
    <name type="scientific">Moraxella oculi</name>
    <dbReference type="NCBI Taxonomy" id="2940516"/>
    <lineage>
        <taxon>Bacteria</taxon>
        <taxon>Pseudomonadati</taxon>
        <taxon>Pseudomonadota</taxon>
        <taxon>Gammaproteobacteria</taxon>
        <taxon>Moraxellales</taxon>
        <taxon>Moraxellaceae</taxon>
        <taxon>Moraxella</taxon>
    </lineage>
</organism>
<accession>A0ABW8UA33</accession>